<feature type="signal peptide" evidence="3">
    <location>
        <begin position="1"/>
        <end position="20"/>
    </location>
</feature>
<evidence type="ECO:0000256" key="2">
    <source>
        <dbReference type="SAM" id="Phobius"/>
    </source>
</evidence>
<dbReference type="GeneID" id="106119200"/>
<evidence type="ECO:0000259" key="4">
    <source>
        <dbReference type="PROSITE" id="PS50228"/>
    </source>
</evidence>
<name>A0AAJ6ZCC5_PAPXU</name>
<organism evidence="5">
    <name type="scientific">Papilio xuthus</name>
    <name type="common">Asian swallowtail butterfly</name>
    <dbReference type="NCBI Taxonomy" id="66420"/>
    <lineage>
        <taxon>Eukaryota</taxon>
        <taxon>Metazoa</taxon>
        <taxon>Ecdysozoa</taxon>
        <taxon>Arthropoda</taxon>
        <taxon>Hexapoda</taxon>
        <taxon>Insecta</taxon>
        <taxon>Pterygota</taxon>
        <taxon>Neoptera</taxon>
        <taxon>Endopterygota</taxon>
        <taxon>Lepidoptera</taxon>
        <taxon>Glossata</taxon>
        <taxon>Ditrysia</taxon>
        <taxon>Papilionoidea</taxon>
        <taxon>Papilionidae</taxon>
        <taxon>Papilioninae</taxon>
        <taxon>Papilio</taxon>
    </lineage>
</organism>
<dbReference type="KEGG" id="pxu:106119200"/>
<keyword evidence="2" id="KW-1133">Transmembrane helix</keyword>
<dbReference type="PROSITE" id="PS50228">
    <property type="entry name" value="SUEL_LECTIN"/>
    <property type="match status" value="2"/>
</dbReference>
<reference evidence="5" key="1">
    <citation type="submission" date="2025-08" db="UniProtKB">
        <authorList>
            <consortium name="RefSeq"/>
        </authorList>
    </citation>
    <scope>IDENTIFICATION</scope>
</reference>
<dbReference type="CDD" id="cd22829">
    <property type="entry name" value="Gal_Rha_Lectin_EVA1_EVA1C_rpt2"/>
    <property type="match status" value="1"/>
</dbReference>
<keyword evidence="3" id="KW-0732">Signal</keyword>
<feature type="region of interest" description="Disordered" evidence="1">
    <location>
        <begin position="272"/>
        <end position="302"/>
    </location>
</feature>
<dbReference type="PANTHER" id="PTHR46780">
    <property type="entry name" value="PROTEIN EVA-1"/>
    <property type="match status" value="1"/>
</dbReference>
<dbReference type="RefSeq" id="XP_013169567.1">
    <property type="nucleotide sequence ID" value="XM_013314113.1"/>
</dbReference>
<keyword evidence="2" id="KW-0472">Membrane</keyword>
<protein>
    <submittedName>
        <fullName evidence="5">Uncharacterized protein LOC106119200 isoform X1</fullName>
    </submittedName>
</protein>
<keyword evidence="2" id="KW-0812">Transmembrane</keyword>
<evidence type="ECO:0000313" key="5">
    <source>
        <dbReference type="RefSeq" id="XP_013169567.1"/>
    </source>
</evidence>
<dbReference type="Pfam" id="PF02140">
    <property type="entry name" value="SUEL_Lectin"/>
    <property type="match status" value="2"/>
</dbReference>
<proteinExistence type="predicted"/>
<sequence length="481" mass="53448">MFEKLFLLFACLILPRPSYMNPDNIGLLTSTLKTMQRAACDDEMVSLGCPAGTSISIQVAQYGKAAPQGHKCVMEGLNSEGFGIEDKEVCLWPNSMQYSLLQTVVEACQKKPQCTFSTKSKPGTVDPCPSSRKFIEVAYKCKPYEFRSRTGCENDVLAVTCDAHTRIAILDAQYGRIPYESNKCPQTHGISEESCKAPHATETVMQMCHGKRRCQISVTQTTFGTPCKPDSRPYLKIVYACVPLGVMTDKYESALEKDEMLNFPSGAEDNFFDETDEFGEQNGAPPISIPVPPSSQDNSYDNQQSIDVTTNENNNENVLLPDATNTKTSKMLIYAAVSILILITLVFVVIVLRYIIKRRKKNNPKTNDMFTTETPNIFGDGLSDIDNDVDVSHISGNFYDPVHPDMILYKDVPGNSTLRAMRPLSTVYPCSSTNMYGAVNYPSQARNFSSSRLSENKIIDNDIIVSPKSLRGYSNSQFFYG</sequence>
<feature type="domain" description="SUEL-type lectin" evidence="4">
    <location>
        <begin position="151"/>
        <end position="242"/>
    </location>
</feature>
<accession>A0AAJ6ZCC5</accession>
<evidence type="ECO:0000256" key="1">
    <source>
        <dbReference type="SAM" id="MobiDB-lite"/>
    </source>
</evidence>
<gene>
    <name evidence="5" type="primary">LOC106119200</name>
</gene>
<dbReference type="GO" id="GO:0030246">
    <property type="term" value="F:carbohydrate binding"/>
    <property type="evidence" value="ECO:0007669"/>
    <property type="project" value="InterPro"/>
</dbReference>
<dbReference type="InterPro" id="IPR043159">
    <property type="entry name" value="Lectin_gal-bd_sf"/>
</dbReference>
<evidence type="ECO:0000256" key="3">
    <source>
        <dbReference type="SAM" id="SignalP"/>
    </source>
</evidence>
<dbReference type="AlphaFoldDB" id="A0AAJ6ZCC5"/>
<dbReference type="Gene3D" id="2.60.120.740">
    <property type="match status" value="2"/>
</dbReference>
<dbReference type="CDD" id="cd22828">
    <property type="entry name" value="Gal_Rha_Lectin_EVA1_EVA1C_rpt1"/>
    <property type="match status" value="1"/>
</dbReference>
<feature type="domain" description="SUEL-type lectin" evidence="4">
    <location>
        <begin position="39"/>
        <end position="142"/>
    </location>
</feature>
<feature type="transmembrane region" description="Helical" evidence="2">
    <location>
        <begin position="331"/>
        <end position="356"/>
    </location>
</feature>
<dbReference type="InterPro" id="IPR000922">
    <property type="entry name" value="Lectin_gal-bd_dom"/>
</dbReference>
<feature type="chain" id="PRO_5042613545" evidence="3">
    <location>
        <begin position="21"/>
        <end position="481"/>
    </location>
</feature>
<dbReference type="Proteomes" id="UP000694872">
    <property type="component" value="Unplaced"/>
</dbReference>